<dbReference type="OMA" id="LACKPSK"/>
<name>E2AF85_CAMFO</name>
<proteinExistence type="predicted"/>
<evidence type="ECO:0000256" key="1">
    <source>
        <dbReference type="PROSITE-ProRule" id="PRU00047"/>
    </source>
</evidence>
<gene>
    <name evidence="3" type="ORF">EAG_04427</name>
</gene>
<dbReference type="OrthoDB" id="7554612at2759"/>
<dbReference type="SMART" id="SM00343">
    <property type="entry name" value="ZnF_C2HC"/>
    <property type="match status" value="2"/>
</dbReference>
<dbReference type="PROSITE" id="PS50158">
    <property type="entry name" value="ZF_CCHC"/>
    <property type="match status" value="2"/>
</dbReference>
<dbReference type="AlphaFoldDB" id="E2AF85"/>
<feature type="domain" description="CCHC-type" evidence="2">
    <location>
        <begin position="155"/>
        <end position="170"/>
    </location>
</feature>
<feature type="non-terminal residue" evidence="3">
    <location>
        <position position="1"/>
    </location>
</feature>
<dbReference type="STRING" id="104421.E2AF85"/>
<evidence type="ECO:0000259" key="2">
    <source>
        <dbReference type="PROSITE" id="PS50158"/>
    </source>
</evidence>
<accession>E2AF85</accession>
<keyword evidence="4" id="KW-1185">Reference proteome</keyword>
<dbReference type="GO" id="GO:0003676">
    <property type="term" value="F:nucleic acid binding"/>
    <property type="evidence" value="ECO:0007669"/>
    <property type="project" value="InterPro"/>
</dbReference>
<dbReference type="Pfam" id="PF00098">
    <property type="entry name" value="zf-CCHC"/>
    <property type="match status" value="1"/>
</dbReference>
<dbReference type="Proteomes" id="UP000000311">
    <property type="component" value="Unassembled WGS sequence"/>
</dbReference>
<keyword evidence="1" id="KW-0862">Zinc</keyword>
<reference evidence="3 4" key="1">
    <citation type="journal article" date="2010" name="Science">
        <title>Genomic comparison of the ants Camponotus floridanus and Harpegnathos saltator.</title>
        <authorList>
            <person name="Bonasio R."/>
            <person name="Zhang G."/>
            <person name="Ye C."/>
            <person name="Mutti N.S."/>
            <person name="Fang X."/>
            <person name="Qin N."/>
            <person name="Donahue G."/>
            <person name="Yang P."/>
            <person name="Li Q."/>
            <person name="Li C."/>
            <person name="Zhang P."/>
            <person name="Huang Z."/>
            <person name="Berger S.L."/>
            <person name="Reinberg D."/>
            <person name="Wang J."/>
            <person name="Liebig J."/>
        </authorList>
    </citation>
    <scope>NUCLEOTIDE SEQUENCE [LARGE SCALE GENOMIC DNA]</scope>
    <source>
        <strain evidence="4">C129</strain>
    </source>
</reference>
<protein>
    <submittedName>
        <fullName evidence="3">Gag-Pol polyprotein</fullName>
    </submittedName>
</protein>
<evidence type="ECO:0000313" key="4">
    <source>
        <dbReference type="Proteomes" id="UP000000311"/>
    </source>
</evidence>
<dbReference type="SUPFAM" id="SSF57756">
    <property type="entry name" value="Retrovirus zinc finger-like domains"/>
    <property type="match status" value="1"/>
</dbReference>
<keyword evidence="1" id="KW-0479">Metal-binding</keyword>
<evidence type="ECO:0000313" key="3">
    <source>
        <dbReference type="EMBL" id="EFN67904.1"/>
    </source>
</evidence>
<feature type="domain" description="CCHC-type" evidence="2">
    <location>
        <begin position="178"/>
        <end position="191"/>
    </location>
</feature>
<feature type="non-terminal residue" evidence="3">
    <location>
        <position position="216"/>
    </location>
</feature>
<dbReference type="InParanoid" id="E2AF85"/>
<dbReference type="GO" id="GO:0008270">
    <property type="term" value="F:zinc ion binding"/>
    <property type="evidence" value="ECO:0007669"/>
    <property type="project" value="UniProtKB-KW"/>
</dbReference>
<organism evidence="4">
    <name type="scientific">Camponotus floridanus</name>
    <name type="common">Florida carpenter ant</name>
    <dbReference type="NCBI Taxonomy" id="104421"/>
    <lineage>
        <taxon>Eukaryota</taxon>
        <taxon>Metazoa</taxon>
        <taxon>Ecdysozoa</taxon>
        <taxon>Arthropoda</taxon>
        <taxon>Hexapoda</taxon>
        <taxon>Insecta</taxon>
        <taxon>Pterygota</taxon>
        <taxon>Neoptera</taxon>
        <taxon>Endopterygota</taxon>
        <taxon>Hymenoptera</taxon>
        <taxon>Apocrita</taxon>
        <taxon>Aculeata</taxon>
        <taxon>Formicoidea</taxon>
        <taxon>Formicidae</taxon>
        <taxon>Formicinae</taxon>
        <taxon>Camponotus</taxon>
    </lineage>
</organism>
<dbReference type="Gene3D" id="4.10.60.10">
    <property type="entry name" value="Zinc finger, CCHC-type"/>
    <property type="match status" value="1"/>
</dbReference>
<dbReference type="InterPro" id="IPR036875">
    <property type="entry name" value="Znf_CCHC_sf"/>
</dbReference>
<dbReference type="InterPro" id="IPR001878">
    <property type="entry name" value="Znf_CCHC"/>
</dbReference>
<keyword evidence="1" id="KW-0863">Zinc-finger</keyword>
<sequence>GFSYADAMRKAKDNISLQDMGIKNTRIRRSLGGALFIEVLGPNGDELAEKLKSELTKVLGETASVTRPVRQGELRIVGVDESATFDEMAAAVASAGGCKENEVTISPMRPMYNGLYMTWAKLPLAAATRVANRRRIKIGWVNARIEFLDAKPMQCWRCWEFGHVQANCRSNIDRRGLCFRCGQTGHVAKDCSAQLKCALCSAAGRDAQHRIGAMGC</sequence>
<dbReference type="EMBL" id="GL439063">
    <property type="protein sequence ID" value="EFN67904.1"/>
    <property type="molecule type" value="Genomic_DNA"/>
</dbReference>